<proteinExistence type="predicted"/>
<feature type="region of interest" description="Disordered" evidence="1">
    <location>
        <begin position="1"/>
        <end position="24"/>
    </location>
</feature>
<organism evidence="2">
    <name type="scientific">Arundo donax</name>
    <name type="common">Giant reed</name>
    <name type="synonym">Donax arundinaceus</name>
    <dbReference type="NCBI Taxonomy" id="35708"/>
    <lineage>
        <taxon>Eukaryota</taxon>
        <taxon>Viridiplantae</taxon>
        <taxon>Streptophyta</taxon>
        <taxon>Embryophyta</taxon>
        <taxon>Tracheophyta</taxon>
        <taxon>Spermatophyta</taxon>
        <taxon>Magnoliopsida</taxon>
        <taxon>Liliopsida</taxon>
        <taxon>Poales</taxon>
        <taxon>Poaceae</taxon>
        <taxon>PACMAD clade</taxon>
        <taxon>Arundinoideae</taxon>
        <taxon>Arundineae</taxon>
        <taxon>Arundo</taxon>
    </lineage>
</organism>
<name>A0A0A9BXC7_ARUDO</name>
<reference evidence="2" key="2">
    <citation type="journal article" date="2015" name="Data Brief">
        <title>Shoot transcriptome of the giant reed, Arundo donax.</title>
        <authorList>
            <person name="Barrero R.A."/>
            <person name="Guerrero F.D."/>
            <person name="Moolhuijzen P."/>
            <person name="Goolsby J.A."/>
            <person name="Tidwell J."/>
            <person name="Bellgard S.E."/>
            <person name="Bellgard M.I."/>
        </authorList>
    </citation>
    <scope>NUCLEOTIDE SEQUENCE</scope>
    <source>
        <tissue evidence="2">Shoot tissue taken approximately 20 cm above the soil surface</tissue>
    </source>
</reference>
<feature type="compositionally biased region" description="Low complexity" evidence="1">
    <location>
        <begin position="15"/>
        <end position="24"/>
    </location>
</feature>
<evidence type="ECO:0000313" key="2">
    <source>
        <dbReference type="EMBL" id="JAD68669.1"/>
    </source>
</evidence>
<sequence length="110" mass="12486">MPWRMRSAHESTLARVSSTSPSTMRTRSLSLAPFSTWFSVMAHMGEPPPSLHLHFVSPRQPKPSKSPTRCEREGERGWPWKSWIKQHLELWALCISCEHASAVTCSVRSG</sequence>
<dbReference type="AlphaFoldDB" id="A0A0A9BXC7"/>
<reference evidence="2" key="1">
    <citation type="submission" date="2014-09" db="EMBL/GenBank/DDBJ databases">
        <authorList>
            <person name="Magalhaes I.L.F."/>
            <person name="Oliveira U."/>
            <person name="Santos F.R."/>
            <person name="Vidigal T.H.D.A."/>
            <person name="Brescovit A.D."/>
            <person name="Santos A.J."/>
        </authorList>
    </citation>
    <scope>NUCLEOTIDE SEQUENCE</scope>
    <source>
        <tissue evidence="2">Shoot tissue taken approximately 20 cm above the soil surface</tissue>
    </source>
</reference>
<evidence type="ECO:0000256" key="1">
    <source>
        <dbReference type="SAM" id="MobiDB-lite"/>
    </source>
</evidence>
<dbReference type="EMBL" id="GBRH01229226">
    <property type="protein sequence ID" value="JAD68669.1"/>
    <property type="molecule type" value="Transcribed_RNA"/>
</dbReference>
<protein>
    <submittedName>
        <fullName evidence="2">Uncharacterized protein</fullName>
    </submittedName>
</protein>
<accession>A0A0A9BXC7</accession>